<comment type="caution">
    <text evidence="2">The sequence shown here is derived from an EMBL/GenBank/DDBJ whole genome shotgun (WGS) entry which is preliminary data.</text>
</comment>
<reference evidence="2 3" key="1">
    <citation type="submission" date="2022-09" db="EMBL/GenBank/DDBJ databases">
        <title>Enrichment on poylsaccharides allowed isolation of novel metabolic and taxonomic groups of Haloarchaea.</title>
        <authorList>
            <person name="Sorokin D.Y."/>
            <person name="Elcheninov A.G."/>
            <person name="Khizhniak T.V."/>
            <person name="Kolganova T.V."/>
            <person name="Kublanov I.V."/>
        </authorList>
    </citation>
    <scope>NUCLEOTIDE SEQUENCE [LARGE SCALE GENOMIC DNA]</scope>
    <source>
        <strain evidence="2 3">AArc-m2/3/4</strain>
    </source>
</reference>
<evidence type="ECO:0000313" key="2">
    <source>
        <dbReference type="EMBL" id="MCU4971252.1"/>
    </source>
</evidence>
<accession>A0ABT2Q8K9</accession>
<dbReference type="SUPFAM" id="SSF160104">
    <property type="entry name" value="Acetoacetate decarboxylase-like"/>
    <property type="match status" value="1"/>
</dbReference>
<dbReference type="InterPro" id="IPR023375">
    <property type="entry name" value="ADC_dom_sf"/>
</dbReference>
<gene>
    <name evidence="2" type="ORF">OB955_00675</name>
</gene>
<dbReference type="Pfam" id="PF06314">
    <property type="entry name" value="ADC"/>
    <property type="match status" value="1"/>
</dbReference>
<protein>
    <submittedName>
        <fullName evidence="2">Acetoacetate decarboxylase family protein</fullName>
    </submittedName>
</protein>
<dbReference type="InterPro" id="IPR010451">
    <property type="entry name" value="Acetoacetate_decarboxylase"/>
</dbReference>
<evidence type="ECO:0000256" key="1">
    <source>
        <dbReference type="SAM" id="MobiDB-lite"/>
    </source>
</evidence>
<organism evidence="2 3">
    <name type="scientific">Natronoglomus mannanivorans</name>
    <dbReference type="NCBI Taxonomy" id="2979990"/>
    <lineage>
        <taxon>Archaea</taxon>
        <taxon>Methanobacteriati</taxon>
        <taxon>Methanobacteriota</taxon>
        <taxon>Stenosarchaea group</taxon>
        <taxon>Halobacteria</taxon>
        <taxon>Halobacteriales</taxon>
        <taxon>Natrialbaceae</taxon>
        <taxon>Natronoglomus</taxon>
    </lineage>
</organism>
<sequence>MPSESDRFVRLSTGETITFPVRCRASVVGAAFLASAPVLERVLPDELAPIRVTPTRALVVFAAVAYDHVDGVDSYDEFAAIVPAVVGSGGVLSMINAVTGTIGGYVTYLPVTTESGKALGTDVWGFPKEVADVTITDEFGIRRARVETRADGESEDTEPEDAEPGEHVVSLSISPPRTTRHRSISTTGFARRDGSLLAMGIDLRGDLAIRPFGHATLEVGSGTHPITDHLAALEIGRSIATFGASDLGVEIHPGRWYRPASER</sequence>
<feature type="region of interest" description="Disordered" evidence="1">
    <location>
        <begin position="146"/>
        <end position="167"/>
    </location>
</feature>
<dbReference type="Proteomes" id="UP001320972">
    <property type="component" value="Unassembled WGS sequence"/>
</dbReference>
<dbReference type="Gene3D" id="2.40.400.10">
    <property type="entry name" value="Acetoacetate decarboxylase-like"/>
    <property type="match status" value="1"/>
</dbReference>
<evidence type="ECO:0000313" key="3">
    <source>
        <dbReference type="Proteomes" id="UP001320972"/>
    </source>
</evidence>
<dbReference type="EMBL" id="JAOPKB010000001">
    <property type="protein sequence ID" value="MCU4971252.1"/>
    <property type="molecule type" value="Genomic_DNA"/>
</dbReference>
<dbReference type="RefSeq" id="WP_338006711.1">
    <property type="nucleotide sequence ID" value="NZ_JAOPKB010000001.1"/>
</dbReference>
<proteinExistence type="predicted"/>
<feature type="compositionally biased region" description="Acidic residues" evidence="1">
    <location>
        <begin position="153"/>
        <end position="163"/>
    </location>
</feature>
<name>A0ABT2Q8K9_9EURY</name>
<keyword evidence="3" id="KW-1185">Reference proteome</keyword>